<feature type="region of interest" description="Disordered" evidence="1">
    <location>
        <begin position="19"/>
        <end position="64"/>
    </location>
</feature>
<accession>B9RGN9</accession>
<gene>
    <name evidence="2" type="ORF">RCOM_1442340</name>
</gene>
<dbReference type="AlphaFoldDB" id="B9RGN9"/>
<proteinExistence type="predicted"/>
<dbReference type="EMBL" id="EQ973778">
    <property type="protein sequence ID" value="EEF49251.1"/>
    <property type="molecule type" value="Genomic_DNA"/>
</dbReference>
<dbReference type="InParanoid" id="B9RGN9"/>
<evidence type="ECO:0000313" key="2">
    <source>
        <dbReference type="EMBL" id="EEF49251.1"/>
    </source>
</evidence>
<dbReference type="Proteomes" id="UP000008311">
    <property type="component" value="Unassembled WGS sequence"/>
</dbReference>
<sequence>MCAPDYSLLKAAIFGTYGRNLRPRLSSPPPPSPVPSPQSKEVSYDKGKALRSPPPPPILAPPIGQLGDITSPCAEGVTPCYDDNYISMVTDFGRRTRSPPPPPMSSSPPRQIVHEISPPTQHFLGST</sequence>
<evidence type="ECO:0000313" key="3">
    <source>
        <dbReference type="Proteomes" id="UP000008311"/>
    </source>
</evidence>
<feature type="compositionally biased region" description="Pro residues" evidence="1">
    <location>
        <begin position="26"/>
        <end position="36"/>
    </location>
</feature>
<organism evidence="2 3">
    <name type="scientific">Ricinus communis</name>
    <name type="common">Castor bean</name>
    <dbReference type="NCBI Taxonomy" id="3988"/>
    <lineage>
        <taxon>Eukaryota</taxon>
        <taxon>Viridiplantae</taxon>
        <taxon>Streptophyta</taxon>
        <taxon>Embryophyta</taxon>
        <taxon>Tracheophyta</taxon>
        <taxon>Spermatophyta</taxon>
        <taxon>Magnoliopsida</taxon>
        <taxon>eudicotyledons</taxon>
        <taxon>Gunneridae</taxon>
        <taxon>Pentapetalae</taxon>
        <taxon>rosids</taxon>
        <taxon>fabids</taxon>
        <taxon>Malpighiales</taxon>
        <taxon>Euphorbiaceae</taxon>
        <taxon>Acalyphoideae</taxon>
        <taxon>Acalypheae</taxon>
        <taxon>Ricinus</taxon>
    </lineage>
</organism>
<feature type="region of interest" description="Disordered" evidence="1">
    <location>
        <begin position="92"/>
        <end position="127"/>
    </location>
</feature>
<evidence type="ECO:0000256" key="1">
    <source>
        <dbReference type="SAM" id="MobiDB-lite"/>
    </source>
</evidence>
<protein>
    <submittedName>
        <fullName evidence="2">Uncharacterized protein</fullName>
    </submittedName>
</protein>
<feature type="compositionally biased region" description="Polar residues" evidence="1">
    <location>
        <begin position="118"/>
        <end position="127"/>
    </location>
</feature>
<name>B9RGN9_RICCO</name>
<reference evidence="3" key="1">
    <citation type="journal article" date="2010" name="Nat. Biotechnol.">
        <title>Draft genome sequence of the oilseed species Ricinus communis.</title>
        <authorList>
            <person name="Chan A.P."/>
            <person name="Crabtree J."/>
            <person name="Zhao Q."/>
            <person name="Lorenzi H."/>
            <person name="Orvis J."/>
            <person name="Puiu D."/>
            <person name="Melake-Berhan A."/>
            <person name="Jones K.M."/>
            <person name="Redman J."/>
            <person name="Chen G."/>
            <person name="Cahoon E.B."/>
            <person name="Gedil M."/>
            <person name="Stanke M."/>
            <person name="Haas B.J."/>
            <person name="Wortman J.R."/>
            <person name="Fraser-Liggett C.M."/>
            <person name="Ravel J."/>
            <person name="Rabinowicz P.D."/>
        </authorList>
    </citation>
    <scope>NUCLEOTIDE SEQUENCE [LARGE SCALE GENOMIC DNA]</scope>
    <source>
        <strain evidence="3">cv. Hale</strain>
    </source>
</reference>
<keyword evidence="3" id="KW-1185">Reference proteome</keyword>